<dbReference type="SUPFAM" id="SSF142823">
    <property type="entry name" value="ComB-like"/>
    <property type="match status" value="1"/>
</dbReference>
<dbReference type="InterPro" id="IPR005238">
    <property type="entry name" value="ComB-like"/>
</dbReference>
<evidence type="ECO:0000256" key="7">
    <source>
        <dbReference type="ARBA" id="ARBA00033711"/>
    </source>
</evidence>
<dbReference type="Pfam" id="PF04029">
    <property type="entry name" value="2-ph_phosp"/>
    <property type="match status" value="1"/>
</dbReference>
<dbReference type="Proteomes" id="UP001594288">
    <property type="component" value="Unassembled WGS sequence"/>
</dbReference>
<protein>
    <recommendedName>
        <fullName evidence="4">Probable 2-phosphosulfolactate phosphatase</fullName>
        <ecNumber evidence="3">3.1.3.71</ecNumber>
    </recommendedName>
</protein>
<evidence type="ECO:0000256" key="5">
    <source>
        <dbReference type="ARBA" id="ARBA00022801"/>
    </source>
</evidence>
<keyword evidence="6" id="KW-0460">Magnesium</keyword>
<evidence type="ECO:0000313" key="9">
    <source>
        <dbReference type="Proteomes" id="UP001594288"/>
    </source>
</evidence>
<dbReference type="EMBL" id="JBHPEI010000086">
    <property type="protein sequence ID" value="MFC1800204.1"/>
    <property type="molecule type" value="Genomic_DNA"/>
</dbReference>
<comment type="catalytic activity">
    <reaction evidence="7">
        <text>(2R)-O-phospho-3-sulfolactate + H2O = (2R)-3-sulfolactate + phosphate</text>
        <dbReference type="Rhea" id="RHEA:23416"/>
        <dbReference type="ChEBI" id="CHEBI:15377"/>
        <dbReference type="ChEBI" id="CHEBI:15597"/>
        <dbReference type="ChEBI" id="CHEBI:43474"/>
        <dbReference type="ChEBI" id="CHEBI:58738"/>
        <dbReference type="EC" id="3.1.3.71"/>
    </reaction>
</comment>
<feature type="non-terminal residue" evidence="8">
    <location>
        <position position="138"/>
    </location>
</feature>
<keyword evidence="9" id="KW-1185">Reference proteome</keyword>
<accession>A0ABV6YQ64</accession>
<evidence type="ECO:0000256" key="6">
    <source>
        <dbReference type="ARBA" id="ARBA00022842"/>
    </source>
</evidence>
<evidence type="ECO:0000256" key="3">
    <source>
        <dbReference type="ARBA" id="ARBA00012953"/>
    </source>
</evidence>
<dbReference type="EC" id="3.1.3.71" evidence="3"/>
<evidence type="ECO:0000313" key="8">
    <source>
        <dbReference type="EMBL" id="MFC1800204.1"/>
    </source>
</evidence>
<gene>
    <name evidence="8" type="ORF">ACFL2Z_04780</name>
</gene>
<dbReference type="PANTHER" id="PTHR37311">
    <property type="entry name" value="2-PHOSPHOSULFOLACTATE PHOSPHATASE-RELATED"/>
    <property type="match status" value="1"/>
</dbReference>
<evidence type="ECO:0000256" key="4">
    <source>
        <dbReference type="ARBA" id="ARBA00021948"/>
    </source>
</evidence>
<comment type="similarity">
    <text evidence="2">Belongs to the ComB family.</text>
</comment>
<dbReference type="PANTHER" id="PTHR37311:SF1">
    <property type="entry name" value="2-PHOSPHOSULFOLACTATE PHOSPHATASE-RELATED"/>
    <property type="match status" value="1"/>
</dbReference>
<comment type="caution">
    <text evidence="8">The sequence shown here is derived from an EMBL/GenBank/DDBJ whole genome shotgun (WGS) entry which is preliminary data.</text>
</comment>
<comment type="cofactor">
    <cofactor evidence="1">
        <name>Mg(2+)</name>
        <dbReference type="ChEBI" id="CHEBI:18420"/>
    </cofactor>
</comment>
<dbReference type="InterPro" id="IPR036702">
    <property type="entry name" value="ComB-like_sf"/>
</dbReference>
<name>A0ABV6YQ64_UNCEI</name>
<organism evidence="8 9">
    <name type="scientific">Eiseniibacteriota bacterium</name>
    <dbReference type="NCBI Taxonomy" id="2212470"/>
    <lineage>
        <taxon>Bacteria</taxon>
        <taxon>Candidatus Eiseniibacteriota</taxon>
    </lineage>
</organism>
<keyword evidence="5" id="KW-0378">Hydrolase</keyword>
<reference evidence="8 9" key="1">
    <citation type="submission" date="2024-09" db="EMBL/GenBank/DDBJ databases">
        <authorList>
            <person name="D'Angelo T."/>
        </authorList>
    </citation>
    <scope>NUCLEOTIDE SEQUENCE [LARGE SCALE GENOMIC DNA]</scope>
    <source>
        <strain evidence="8">SAG AM-311-F02</strain>
    </source>
</reference>
<proteinExistence type="inferred from homology"/>
<sequence>MRIEVLFTPAEITETAVKGKTVAVIDVLRACTTIAFALSRGCSSIIPVASVEAATSLAASLDKNVTLLGGEREGKRINGFDLGNSPAEYTAEIVKRKTLVLATTNGTRAMSMSEGAKEILITSFVNMGSVVDHAANLP</sequence>
<evidence type="ECO:0000256" key="2">
    <source>
        <dbReference type="ARBA" id="ARBA00009997"/>
    </source>
</evidence>
<dbReference type="Gene3D" id="3.90.1560.10">
    <property type="entry name" value="ComB-like"/>
    <property type="match status" value="1"/>
</dbReference>
<evidence type="ECO:0000256" key="1">
    <source>
        <dbReference type="ARBA" id="ARBA00001946"/>
    </source>
</evidence>